<name>A0A9D4QT32_DREPO</name>
<gene>
    <name evidence="2" type="ORF">DPMN_115798</name>
    <name evidence="3" type="ORF">DPMN_115939</name>
</gene>
<feature type="transmembrane region" description="Helical" evidence="1">
    <location>
        <begin position="12"/>
        <end position="30"/>
    </location>
</feature>
<organism evidence="3 4">
    <name type="scientific">Dreissena polymorpha</name>
    <name type="common">Zebra mussel</name>
    <name type="synonym">Mytilus polymorpha</name>
    <dbReference type="NCBI Taxonomy" id="45954"/>
    <lineage>
        <taxon>Eukaryota</taxon>
        <taxon>Metazoa</taxon>
        <taxon>Spiralia</taxon>
        <taxon>Lophotrochozoa</taxon>
        <taxon>Mollusca</taxon>
        <taxon>Bivalvia</taxon>
        <taxon>Autobranchia</taxon>
        <taxon>Heteroconchia</taxon>
        <taxon>Euheterodonta</taxon>
        <taxon>Imparidentia</taxon>
        <taxon>Neoheterodontei</taxon>
        <taxon>Myida</taxon>
        <taxon>Dreissenoidea</taxon>
        <taxon>Dreissenidae</taxon>
        <taxon>Dreissena</taxon>
    </lineage>
</organism>
<keyword evidence="1" id="KW-0472">Membrane</keyword>
<keyword evidence="1" id="KW-1133">Transmembrane helix</keyword>
<reference evidence="3" key="1">
    <citation type="journal article" date="2019" name="bioRxiv">
        <title>The Genome of the Zebra Mussel, Dreissena polymorpha: A Resource for Invasive Species Research.</title>
        <authorList>
            <person name="McCartney M.A."/>
            <person name="Auch B."/>
            <person name="Kono T."/>
            <person name="Mallez S."/>
            <person name="Zhang Y."/>
            <person name="Obille A."/>
            <person name="Becker A."/>
            <person name="Abrahante J.E."/>
            <person name="Garbe J."/>
            <person name="Badalamenti J.P."/>
            <person name="Herman A."/>
            <person name="Mangelson H."/>
            <person name="Liachko I."/>
            <person name="Sullivan S."/>
            <person name="Sone E.D."/>
            <person name="Koren S."/>
            <person name="Silverstein K.A.T."/>
            <person name="Beckman K.B."/>
            <person name="Gohl D.M."/>
        </authorList>
    </citation>
    <scope>NUCLEOTIDE SEQUENCE</scope>
    <source>
        <strain evidence="3">Duluth1</strain>
        <tissue evidence="3">Whole animal</tissue>
    </source>
</reference>
<protein>
    <submittedName>
        <fullName evidence="3">Uncharacterized protein</fullName>
    </submittedName>
</protein>
<dbReference type="AlphaFoldDB" id="A0A9D4QT32"/>
<dbReference type="EMBL" id="JAIWYP010000004">
    <property type="protein sequence ID" value="KAH3842444.1"/>
    <property type="molecule type" value="Genomic_DNA"/>
</dbReference>
<evidence type="ECO:0000313" key="4">
    <source>
        <dbReference type="Proteomes" id="UP000828390"/>
    </source>
</evidence>
<accession>A0A9D4QT32</accession>
<keyword evidence="1" id="KW-0812">Transmembrane</keyword>
<proteinExistence type="predicted"/>
<dbReference type="Proteomes" id="UP000828390">
    <property type="component" value="Unassembled WGS sequence"/>
</dbReference>
<sequence>MELLVHNLHSLAIAAFDMAILIRTSAVLVPSLDMVSPKHLKLETSSSFSPFMVMSTLVLVVLFTMILDFYVLTSFPYAPVLS</sequence>
<keyword evidence="4" id="KW-1185">Reference proteome</keyword>
<evidence type="ECO:0000313" key="2">
    <source>
        <dbReference type="EMBL" id="KAH3842301.1"/>
    </source>
</evidence>
<dbReference type="EMBL" id="JAIWYP010000004">
    <property type="protein sequence ID" value="KAH3842301.1"/>
    <property type="molecule type" value="Genomic_DNA"/>
</dbReference>
<reference evidence="3" key="2">
    <citation type="submission" date="2020-11" db="EMBL/GenBank/DDBJ databases">
        <authorList>
            <person name="McCartney M.A."/>
            <person name="Auch B."/>
            <person name="Kono T."/>
            <person name="Mallez S."/>
            <person name="Becker A."/>
            <person name="Gohl D.M."/>
            <person name="Silverstein K.A.T."/>
            <person name="Koren S."/>
            <person name="Bechman K.B."/>
            <person name="Herman A."/>
            <person name="Abrahante J.E."/>
            <person name="Garbe J."/>
        </authorList>
    </citation>
    <scope>NUCLEOTIDE SEQUENCE</scope>
    <source>
        <strain evidence="3">Duluth1</strain>
        <tissue evidence="3">Whole animal</tissue>
    </source>
</reference>
<evidence type="ECO:0000256" key="1">
    <source>
        <dbReference type="SAM" id="Phobius"/>
    </source>
</evidence>
<comment type="caution">
    <text evidence="3">The sequence shown here is derived from an EMBL/GenBank/DDBJ whole genome shotgun (WGS) entry which is preliminary data.</text>
</comment>
<feature type="transmembrane region" description="Helical" evidence="1">
    <location>
        <begin position="51"/>
        <end position="72"/>
    </location>
</feature>
<evidence type="ECO:0000313" key="3">
    <source>
        <dbReference type="EMBL" id="KAH3842444.1"/>
    </source>
</evidence>